<dbReference type="GO" id="GO:0009117">
    <property type="term" value="P:nucleotide metabolic process"/>
    <property type="evidence" value="ECO:0007669"/>
    <property type="project" value="UniProtKB-KW"/>
</dbReference>
<evidence type="ECO:0000256" key="8">
    <source>
        <dbReference type="ARBA" id="ARBA00060749"/>
    </source>
</evidence>
<evidence type="ECO:0000313" key="10">
    <source>
        <dbReference type="EMBL" id="WKW12802.1"/>
    </source>
</evidence>
<dbReference type="InterPro" id="IPR003697">
    <property type="entry name" value="Maf-like"/>
</dbReference>
<dbReference type="RefSeq" id="WP_367885678.1">
    <property type="nucleotide sequence ID" value="NZ_CP130612.1"/>
</dbReference>
<feature type="site" description="Important for substrate specificity" evidence="9">
    <location>
        <position position="71"/>
    </location>
</feature>
<feature type="site" description="Important for substrate specificity" evidence="9">
    <location>
        <position position="13"/>
    </location>
</feature>
<dbReference type="KEGG" id="pspc:Strain318_002111"/>
<dbReference type="FunFam" id="3.90.950.10:FF:000005">
    <property type="entry name" value="7-methyl-GTP pyrophosphatase"/>
    <property type="match status" value="1"/>
</dbReference>
<dbReference type="EMBL" id="CP130613">
    <property type="protein sequence ID" value="WKW15709.1"/>
    <property type="molecule type" value="Genomic_DNA"/>
</dbReference>
<accession>A0AA49K1E4</accession>
<sequence>MTLRVILASQSPRRRELLALVGIDHEVLPADINEDVRAGEQAVPYTERLAREKAAAIAARHPEAYVIAADTTVVVDGDILGKPVDQADARAMVKRLSGRSHTVCTGIAVAHGGRIESAVEQVDVTFRALSDAEIAAYVETGEPMDKAGAYGIQGWGATIVERVDGDYFSVMGLGLRRLVELFERHGVRYGFAAGLIVGDGRRG</sequence>
<feature type="active site" description="Proton acceptor" evidence="9">
    <location>
        <position position="70"/>
    </location>
</feature>
<evidence type="ECO:0000256" key="6">
    <source>
        <dbReference type="ARBA" id="ARBA00050213"/>
    </source>
</evidence>
<comment type="catalytic activity">
    <reaction evidence="6">
        <text>N(7)-methyl-GTP + H2O = N(7)-methyl-GMP + diphosphate + H(+)</text>
        <dbReference type="Rhea" id="RHEA:58744"/>
        <dbReference type="ChEBI" id="CHEBI:15377"/>
        <dbReference type="ChEBI" id="CHEBI:15378"/>
        <dbReference type="ChEBI" id="CHEBI:33019"/>
        <dbReference type="ChEBI" id="CHEBI:58285"/>
        <dbReference type="ChEBI" id="CHEBI:87133"/>
    </reaction>
</comment>
<evidence type="ECO:0000256" key="5">
    <source>
        <dbReference type="ARBA" id="ARBA00023080"/>
    </source>
</evidence>
<gene>
    <name evidence="10" type="ORF">Strain138_002112</name>
    <name evidence="11" type="ORF">Strain318_002111</name>
</gene>
<proteinExistence type="inferred from homology"/>
<dbReference type="EMBL" id="CP130612">
    <property type="protein sequence ID" value="WKW12802.1"/>
    <property type="molecule type" value="Genomic_DNA"/>
</dbReference>
<dbReference type="CDD" id="cd00555">
    <property type="entry name" value="Maf"/>
    <property type="match status" value="1"/>
</dbReference>
<name>A0AA49K1E4_9BACT</name>
<keyword evidence="12" id="KW-1185">Reference proteome</keyword>
<comment type="caution">
    <text evidence="9">Lacks conserved residue(s) required for the propagation of feature annotation.</text>
</comment>
<dbReference type="GO" id="GO:0005737">
    <property type="term" value="C:cytoplasm"/>
    <property type="evidence" value="ECO:0007669"/>
    <property type="project" value="UniProtKB-SubCell"/>
</dbReference>
<dbReference type="Pfam" id="PF02545">
    <property type="entry name" value="Maf"/>
    <property type="match status" value="1"/>
</dbReference>
<dbReference type="PIRSF" id="PIRSF006305">
    <property type="entry name" value="Maf"/>
    <property type="match status" value="1"/>
</dbReference>
<comment type="function">
    <text evidence="7">Nucleoside triphosphate pyrophosphatase that hydrolyzes 7-methyl-GTP (m(7)GTP). May have a dual role in cell division arrest and in preventing the incorporation of modified nucleotides into cellular nucleic acids.</text>
</comment>
<keyword evidence="5 9" id="KW-0546">Nucleotide metabolism</keyword>
<evidence type="ECO:0000256" key="9">
    <source>
        <dbReference type="HAMAP-Rule" id="MF_00528"/>
    </source>
</evidence>
<dbReference type="SUPFAM" id="SSF52972">
    <property type="entry name" value="ITPase-like"/>
    <property type="match status" value="1"/>
</dbReference>
<comment type="cofactor">
    <cofactor evidence="1 9">
        <name>a divalent metal cation</name>
        <dbReference type="ChEBI" id="CHEBI:60240"/>
    </cofactor>
</comment>
<organism evidence="11 12">
    <name type="scientific">Pseudogemmatithrix spongiicola</name>
    <dbReference type="NCBI Taxonomy" id="3062599"/>
    <lineage>
        <taxon>Bacteria</taxon>
        <taxon>Pseudomonadati</taxon>
        <taxon>Gemmatimonadota</taxon>
        <taxon>Gemmatimonadia</taxon>
        <taxon>Gemmatimonadales</taxon>
        <taxon>Gemmatimonadaceae</taxon>
        <taxon>Pseudogemmatithrix</taxon>
    </lineage>
</organism>
<dbReference type="GO" id="GO:0047429">
    <property type="term" value="F:nucleoside triphosphate diphosphatase activity"/>
    <property type="evidence" value="ECO:0007669"/>
    <property type="project" value="UniProtKB-EC"/>
</dbReference>
<dbReference type="HAMAP" id="MF_00528">
    <property type="entry name" value="Maf"/>
    <property type="match status" value="1"/>
</dbReference>
<dbReference type="PANTHER" id="PTHR43213">
    <property type="entry name" value="BIFUNCTIONAL DTTP/UTP PYROPHOSPHATASE/METHYLTRANSFERASE PROTEIN-RELATED"/>
    <property type="match status" value="1"/>
</dbReference>
<comment type="catalytic activity">
    <reaction evidence="9">
        <text>dTTP + H2O = dTMP + diphosphate + H(+)</text>
        <dbReference type="Rhea" id="RHEA:28534"/>
        <dbReference type="ChEBI" id="CHEBI:15377"/>
        <dbReference type="ChEBI" id="CHEBI:15378"/>
        <dbReference type="ChEBI" id="CHEBI:33019"/>
        <dbReference type="ChEBI" id="CHEBI:37568"/>
        <dbReference type="ChEBI" id="CHEBI:63528"/>
        <dbReference type="EC" id="3.6.1.9"/>
    </reaction>
</comment>
<dbReference type="Gene3D" id="3.90.950.10">
    <property type="match status" value="1"/>
</dbReference>
<feature type="site" description="Important for substrate specificity" evidence="9">
    <location>
        <position position="153"/>
    </location>
</feature>
<dbReference type="NCBIfam" id="TIGR00172">
    <property type="entry name" value="maf"/>
    <property type="match status" value="1"/>
</dbReference>
<reference evidence="11" key="1">
    <citation type="submission" date="2023-07" db="EMBL/GenBank/DDBJ databases">
        <authorList>
            <person name="Haufschild T."/>
            <person name="Kallscheuer N."/>
            <person name="Hammer J."/>
            <person name="Kohn T."/>
            <person name="Kabuu M."/>
            <person name="Jogler M."/>
            <person name="Wohfarth N."/>
            <person name="Heuer A."/>
            <person name="Rohde M."/>
            <person name="van Teeseling M.C.F."/>
            <person name="Jogler C."/>
        </authorList>
    </citation>
    <scope>NUCLEOTIDE SEQUENCE</scope>
    <source>
        <strain evidence="10">Strain 138</strain>
        <strain evidence="11">Strain 318</strain>
    </source>
</reference>
<evidence type="ECO:0000313" key="11">
    <source>
        <dbReference type="EMBL" id="WKW15709.1"/>
    </source>
</evidence>
<comment type="catalytic activity">
    <reaction evidence="9">
        <text>UTP + H2O = UMP + diphosphate + H(+)</text>
        <dbReference type="Rhea" id="RHEA:29395"/>
        <dbReference type="ChEBI" id="CHEBI:15377"/>
        <dbReference type="ChEBI" id="CHEBI:15378"/>
        <dbReference type="ChEBI" id="CHEBI:33019"/>
        <dbReference type="ChEBI" id="CHEBI:46398"/>
        <dbReference type="ChEBI" id="CHEBI:57865"/>
        <dbReference type="EC" id="3.6.1.9"/>
    </reaction>
</comment>
<evidence type="ECO:0000313" key="12">
    <source>
        <dbReference type="Proteomes" id="UP001229955"/>
    </source>
</evidence>
<dbReference type="InterPro" id="IPR029001">
    <property type="entry name" value="ITPase-like_fam"/>
</dbReference>
<keyword evidence="4 9" id="KW-0378">Hydrolase</keyword>
<comment type="function">
    <text evidence="9">Nucleoside triphosphate pyrophosphatase that hydrolyzes dTTP and UTP. May have a dual role in cell division arrest and in preventing the incorporation of modified nucleotides into cellular nucleic acids.</text>
</comment>
<evidence type="ECO:0000256" key="3">
    <source>
        <dbReference type="ARBA" id="ARBA00022490"/>
    </source>
</evidence>
<comment type="similarity">
    <text evidence="9">Belongs to the Maf family. YhdE subfamily.</text>
</comment>
<evidence type="ECO:0000256" key="4">
    <source>
        <dbReference type="ARBA" id="ARBA00022801"/>
    </source>
</evidence>
<evidence type="ECO:0000256" key="1">
    <source>
        <dbReference type="ARBA" id="ARBA00001968"/>
    </source>
</evidence>
<protein>
    <recommendedName>
        <fullName evidence="9">dTTP/UTP pyrophosphatase</fullName>
        <shortName evidence="9">dTTPase/UTPase</shortName>
        <ecNumber evidence="9">3.6.1.9</ecNumber>
    </recommendedName>
    <alternativeName>
        <fullName evidence="9">Nucleoside triphosphate pyrophosphatase</fullName>
    </alternativeName>
    <alternativeName>
        <fullName evidence="9">Nucleotide pyrophosphatase</fullName>
        <shortName evidence="9">Nucleotide PPase</shortName>
    </alternativeName>
</protein>
<comment type="similarity">
    <text evidence="8">Belongs to the Maf family. YceF subfamily.</text>
</comment>
<dbReference type="PANTHER" id="PTHR43213:SF5">
    <property type="entry name" value="BIFUNCTIONAL DTTP_UTP PYROPHOSPHATASE_METHYLTRANSFERASE PROTEIN-RELATED"/>
    <property type="match status" value="1"/>
</dbReference>
<keyword evidence="3 9" id="KW-0963">Cytoplasm</keyword>
<accession>A0AA49JVI5</accession>
<dbReference type="EC" id="3.6.1.9" evidence="9"/>
<dbReference type="AlphaFoldDB" id="A0AA49K1E4"/>
<evidence type="ECO:0000256" key="2">
    <source>
        <dbReference type="ARBA" id="ARBA00004496"/>
    </source>
</evidence>
<dbReference type="Proteomes" id="UP001229955">
    <property type="component" value="Chromosome"/>
</dbReference>
<comment type="subcellular location">
    <subcellularLocation>
        <location evidence="2 9">Cytoplasm</location>
    </subcellularLocation>
</comment>
<evidence type="ECO:0000256" key="7">
    <source>
        <dbReference type="ARBA" id="ARBA00053369"/>
    </source>
</evidence>